<dbReference type="Proteomes" id="UP000030211">
    <property type="component" value="Segment"/>
</dbReference>
<evidence type="ECO:0000313" key="1">
    <source>
        <dbReference type="EMBL" id="AIW03078.1"/>
    </source>
</evidence>
<sequence>MPKRSEIVSKITKAAKAKGLKFKSVRKGAKHEIYDLDGVMVPIGNHTVLDGYLMLKIFKECEPKLGKGWWR</sequence>
<dbReference type="GeneID" id="26641877"/>
<reference evidence="1 2" key="1">
    <citation type="submission" date="2014-09" db="EMBL/GenBank/DDBJ databases">
        <authorList>
            <person name="Maldonado-Vazquez N."/>
            <person name="Franco-Moreira L.J."/>
            <person name="Perez-Otero J."/>
            <person name="Alvelo-Aviles A.S."/>
            <person name="Andino-Figueroa P.C."/>
            <person name="Apiz-Saab J."/>
            <person name="Arroyo-Roldan J.G."/>
            <person name="Aviles-Rivera A."/>
            <person name="Cruz-Garcia L.G."/>
            <person name="Gomez-Garcia G."/>
            <person name="Gonzalez-Torres B.A."/>
            <person name="Grogan-Rivera S.M."/>
            <person name="Icazatti-Burtell A.M."/>
            <person name="Laboy-De-Jesus F.M."/>
            <person name="Marengo-Casul A.J."/>
            <person name="Megret-Gonzalez A.M."/>
            <person name="Melendez P.C."/>
            <person name="Molina-Rivera Z.K."/>
            <person name="Morales-Rivera A."/>
            <person name="Ortiz-Camacho K.C."/>
            <person name="Ortiz-Lopez E."/>
            <person name="Perez-Colon E.A."/>
            <person name="Ramos-Aponte K."/>
            <person name="Rivera-Dones A.E."/>
            <person name="Rivera-Garcia M.D."/>
            <person name="Rivera-Lebron J."/>
            <person name="Rivera-Medina Y.M."/>
            <person name="Rivera-Ortiz Y."/>
            <person name="Rodriguez-Lopez A."/>
            <person name="Rodriguez-Maldonado G."/>
            <person name="Rodriguez-Perez O.A."/>
            <person name="Sanchez-Henriquez C.D."/>
            <person name="Santiago-Ochoa D.A."/>
            <person name="Torres-Alvarez V.M."/>
            <person name="Zayas-Cruz A.D."/>
            <person name="Rubin M.R."/>
            <person name="Vazquez E."/>
            <person name="Anders K.R."/>
            <person name="Braun M.A."/>
            <person name="Delesalle V.A."/>
            <person name="Hughes L.E."/>
            <person name="Ware V.C."/>
            <person name="Bradley K.W."/>
            <person name="Barker L.P."/>
            <person name="Asai D.J."/>
            <person name="Bowman C.A."/>
            <person name="Russell D.A."/>
            <person name="Pope W.H."/>
            <person name="Jacobs-Sera D."/>
            <person name="Hendrix R.W."/>
            <person name="Hatfull G.F."/>
        </authorList>
    </citation>
    <scope>NUCLEOTIDE SEQUENCE [LARGE SCALE GENOMIC DNA]</scope>
</reference>
<protein>
    <recommendedName>
        <fullName evidence="3">HicA-like toxin</fullName>
    </recommendedName>
</protein>
<organism evidence="1 2">
    <name type="scientific">Mycobacterium phage Murucutumbu</name>
    <dbReference type="NCBI Taxonomy" id="1560286"/>
    <lineage>
        <taxon>Viruses</taxon>
        <taxon>Duplodnaviria</taxon>
        <taxon>Heunggongvirae</taxon>
        <taxon>Uroviricota</taxon>
        <taxon>Caudoviricetes</taxon>
        <taxon>Weiservirinae</taxon>
        <taxon>Anayavirus</taxon>
        <taxon>Anayavirus murucutumbu</taxon>
    </lineage>
</organism>
<gene>
    <name evidence="1" type="ORF">MURUCUTUMBU_92</name>
</gene>
<dbReference type="KEGG" id="vg:26641877"/>
<name>A0A0A0RMH0_9CAUD</name>
<dbReference type="OrthoDB" id="21301at10239"/>
<dbReference type="EMBL" id="KM677211">
    <property type="protein sequence ID" value="AIW03078.1"/>
    <property type="molecule type" value="Genomic_DNA"/>
</dbReference>
<accession>A0A0A0RMH0</accession>
<dbReference type="RefSeq" id="YP_009215595.1">
    <property type="nucleotide sequence ID" value="NC_028978.1"/>
</dbReference>
<proteinExistence type="predicted"/>
<keyword evidence="2" id="KW-1185">Reference proteome</keyword>
<evidence type="ECO:0000313" key="2">
    <source>
        <dbReference type="Proteomes" id="UP000030211"/>
    </source>
</evidence>
<evidence type="ECO:0008006" key="3">
    <source>
        <dbReference type="Google" id="ProtNLM"/>
    </source>
</evidence>